<dbReference type="InterPro" id="IPR003594">
    <property type="entry name" value="HATPase_dom"/>
</dbReference>
<protein>
    <recommendedName>
        <fullName evidence="2">histidine kinase</fullName>
        <ecNumber evidence="2">2.7.13.3</ecNumber>
    </recommendedName>
</protein>
<keyword evidence="4" id="KW-0808">Transferase</keyword>
<evidence type="ECO:0000256" key="2">
    <source>
        <dbReference type="ARBA" id="ARBA00012438"/>
    </source>
</evidence>
<sequence length="169" mass="19008">MGNYEKLGELLKNIIDGNDNIINNIVMSHDTSIISMIVNTINLKDITVLIDENADLLETNVNELDFQRIVSNILRNSVEVLNGCGSIKISTYYSFSYFVLKIQNNGPKIPDKILNKIFDTGFTTKENKESNNGFGLAIVKELVESYNGKIQVSSTDEFTEFTIYLPTIK</sequence>
<gene>
    <name evidence="7" type="ORF">I9080_001299</name>
</gene>
<dbReference type="SMART" id="SM00387">
    <property type="entry name" value="HATPase_c"/>
    <property type="match status" value="1"/>
</dbReference>
<evidence type="ECO:0000256" key="5">
    <source>
        <dbReference type="ARBA" id="ARBA00023012"/>
    </source>
</evidence>
<dbReference type="InterPro" id="IPR004358">
    <property type="entry name" value="Sig_transdc_His_kin-like_C"/>
</dbReference>
<proteinExistence type="predicted"/>
<evidence type="ECO:0000256" key="4">
    <source>
        <dbReference type="ARBA" id="ARBA00022777"/>
    </source>
</evidence>
<name>A0A8H9QWU4_CLOPF</name>
<dbReference type="GO" id="GO:0005524">
    <property type="term" value="F:ATP binding"/>
    <property type="evidence" value="ECO:0007669"/>
    <property type="project" value="UniProtKB-KW"/>
</dbReference>
<organism evidence="7">
    <name type="scientific">Clostridium perfringens</name>
    <dbReference type="NCBI Taxonomy" id="1502"/>
    <lineage>
        <taxon>Bacteria</taxon>
        <taxon>Bacillati</taxon>
        <taxon>Bacillota</taxon>
        <taxon>Clostridia</taxon>
        <taxon>Eubacteriales</taxon>
        <taxon>Clostridiaceae</taxon>
        <taxon>Clostridium</taxon>
    </lineage>
</organism>
<reference evidence="7" key="2">
    <citation type="submission" date="2020-07" db="EMBL/GenBank/DDBJ databases">
        <authorList>
            <consortium name="NCBI Pathogen Detection Project"/>
        </authorList>
    </citation>
    <scope>NUCLEOTIDE SEQUENCE</scope>
    <source>
        <strain evidence="7">C8</strain>
    </source>
</reference>
<accession>A0A8H9QWU4</accession>
<evidence type="ECO:0000256" key="1">
    <source>
        <dbReference type="ARBA" id="ARBA00000085"/>
    </source>
</evidence>
<dbReference type="Pfam" id="PF02518">
    <property type="entry name" value="HATPase_c"/>
    <property type="match status" value="1"/>
</dbReference>
<dbReference type="GO" id="GO:0000155">
    <property type="term" value="F:phosphorelay sensor kinase activity"/>
    <property type="evidence" value="ECO:0007669"/>
    <property type="project" value="TreeGrafter"/>
</dbReference>
<dbReference type="PRINTS" id="PR00344">
    <property type="entry name" value="BCTRLSENSOR"/>
</dbReference>
<comment type="catalytic activity">
    <reaction evidence="1">
        <text>ATP + protein L-histidine = ADP + protein N-phospho-L-histidine.</text>
        <dbReference type="EC" id="2.7.13.3"/>
    </reaction>
</comment>
<keyword evidence="5" id="KW-0902">Two-component regulatory system</keyword>
<reference evidence="7" key="1">
    <citation type="journal article" date="2018" name="Genome Biol.">
        <title>SKESA: strategic k-mer extension for scrupulous assemblies.</title>
        <authorList>
            <person name="Souvorov A."/>
            <person name="Agarwala R."/>
            <person name="Lipman D.J."/>
        </authorList>
    </citation>
    <scope>NUCLEOTIDE SEQUENCE</scope>
    <source>
        <strain evidence="7">C8</strain>
    </source>
</reference>
<comment type="caution">
    <text evidence="7">The sequence shown here is derived from an EMBL/GenBank/DDBJ whole genome shotgun (WGS) entry which is preliminary data.</text>
</comment>
<dbReference type="PANTHER" id="PTHR43547">
    <property type="entry name" value="TWO-COMPONENT HISTIDINE KINASE"/>
    <property type="match status" value="1"/>
</dbReference>
<dbReference type="AlphaFoldDB" id="A0A8H9QWU4"/>
<keyword evidence="3" id="KW-0597">Phosphoprotein</keyword>
<dbReference type="EMBL" id="DACTCB010000004">
    <property type="protein sequence ID" value="HAT4307514.1"/>
    <property type="molecule type" value="Genomic_DNA"/>
</dbReference>
<dbReference type="InterPro" id="IPR005467">
    <property type="entry name" value="His_kinase_dom"/>
</dbReference>
<keyword evidence="4" id="KW-0418">Kinase</keyword>
<evidence type="ECO:0000259" key="6">
    <source>
        <dbReference type="PROSITE" id="PS50109"/>
    </source>
</evidence>
<dbReference type="SUPFAM" id="SSF55874">
    <property type="entry name" value="ATPase domain of HSP90 chaperone/DNA topoisomerase II/histidine kinase"/>
    <property type="match status" value="1"/>
</dbReference>
<feature type="domain" description="Histidine kinase" evidence="6">
    <location>
        <begin position="1"/>
        <end position="169"/>
    </location>
</feature>
<keyword evidence="7" id="KW-0547">Nucleotide-binding</keyword>
<dbReference type="Gene3D" id="3.30.565.10">
    <property type="entry name" value="Histidine kinase-like ATPase, C-terminal domain"/>
    <property type="match status" value="1"/>
</dbReference>
<dbReference type="InterPro" id="IPR036890">
    <property type="entry name" value="HATPase_C_sf"/>
</dbReference>
<dbReference type="PANTHER" id="PTHR43547:SF10">
    <property type="entry name" value="SENSOR HISTIDINE KINASE DCUS"/>
    <property type="match status" value="1"/>
</dbReference>
<evidence type="ECO:0000313" key="7">
    <source>
        <dbReference type="EMBL" id="HAT4307514.1"/>
    </source>
</evidence>
<keyword evidence="7" id="KW-0067">ATP-binding</keyword>
<dbReference type="PROSITE" id="PS50109">
    <property type="entry name" value="HIS_KIN"/>
    <property type="match status" value="1"/>
</dbReference>
<dbReference type="EC" id="2.7.13.3" evidence="2"/>
<dbReference type="Proteomes" id="UP000859547">
    <property type="component" value="Unassembled WGS sequence"/>
</dbReference>
<evidence type="ECO:0000256" key="3">
    <source>
        <dbReference type="ARBA" id="ARBA00022553"/>
    </source>
</evidence>